<dbReference type="STRING" id="3708.A0A078H1P9"/>
<feature type="compositionally biased region" description="Gly residues" evidence="7">
    <location>
        <begin position="342"/>
        <end position="351"/>
    </location>
</feature>
<dbReference type="FunFam" id="1.10.260.100:FF:000005">
    <property type="entry name" value="Ubiquitin domain-containing protein DSK2b"/>
    <property type="match status" value="1"/>
</dbReference>
<dbReference type="Pfam" id="PF00627">
    <property type="entry name" value="UBA"/>
    <property type="match status" value="1"/>
</dbReference>
<organism evidence="10 11">
    <name type="scientific">Brassica napus</name>
    <name type="common">Rape</name>
    <dbReference type="NCBI Taxonomy" id="3708"/>
    <lineage>
        <taxon>Eukaryota</taxon>
        <taxon>Viridiplantae</taxon>
        <taxon>Streptophyta</taxon>
        <taxon>Embryophyta</taxon>
        <taxon>Tracheophyta</taxon>
        <taxon>Spermatophyta</taxon>
        <taxon>Magnoliopsida</taxon>
        <taxon>eudicotyledons</taxon>
        <taxon>Gunneridae</taxon>
        <taxon>Pentapetalae</taxon>
        <taxon>rosids</taxon>
        <taxon>malvids</taxon>
        <taxon>Brassicales</taxon>
        <taxon>Brassicaceae</taxon>
        <taxon>Brassiceae</taxon>
        <taxon>Brassica</taxon>
    </lineage>
</organism>
<dbReference type="Pfam" id="PF23195">
    <property type="entry name" value="UBQLN1"/>
    <property type="match status" value="2"/>
</dbReference>
<dbReference type="SMART" id="SM00213">
    <property type="entry name" value="UBQ"/>
    <property type="match status" value="1"/>
</dbReference>
<evidence type="ECO:0000256" key="2">
    <source>
        <dbReference type="ARBA" id="ARBA00004496"/>
    </source>
</evidence>
<dbReference type="PANTHER" id="PTHR10677">
    <property type="entry name" value="UBIQUILIN"/>
    <property type="match status" value="1"/>
</dbReference>
<evidence type="ECO:0000313" key="10">
    <source>
        <dbReference type="EMBL" id="CDY31374.1"/>
    </source>
</evidence>
<dbReference type="PANTHER" id="PTHR10677:SF51">
    <property type="entry name" value="BNAA07G03090D PROTEIN"/>
    <property type="match status" value="1"/>
</dbReference>
<name>A0A078H1P9_BRANA</name>
<sequence>MGGEADSSQPLTAATVSVNVRCSNGSKFSVRTSLDSTVGAFKELVAQHSEVPANQQRLIYKGRILKDDQSLLSYGLEADHTVHMVRGSAPSSSPPPSAPVNQPTPPSVTRGVGSNAGEALFPGLGFNPLGGGNAMSGLFGAGLPDLDQAQQQLAQNPNMIRDMMNTPAIQNLMNNPEFMRSMIMSNPQMRDLVDRNPELGHVLNDPSILRQTMEAARNPELMREMMRNTDRAMSNIESMPEGFNHLRRMYENVQEPLMNATTMSGNAGNNAASNPFAALLGNQGVTTQGGDASNNSTTPSAETGTGNGIPNANPLPNPWGATAGQTNAPGRTNSGGDTRSPGLGGLGGFGGLADSPLGATPDASQLSQILQNPAMSQMMQSLLSNPQYMNQLMNLNPQLRTMLDSNPQLREMMQNPDFLRQFSSPEMMQQMMTLQQSLFPQNRNTTSQEPGQTGAAAAGSNNAGLDLLMNMFGSLGAGGLSGTNQSNVPPEERFATQLQQLQEMGFYDRAENIRALLATNGNVNAAVERLLGSIGQ</sequence>
<dbReference type="InterPro" id="IPR009060">
    <property type="entry name" value="UBA-like_sf"/>
</dbReference>
<evidence type="ECO:0000259" key="8">
    <source>
        <dbReference type="PROSITE" id="PS50030"/>
    </source>
</evidence>
<evidence type="ECO:0000256" key="6">
    <source>
        <dbReference type="ARBA" id="ARBA00053469"/>
    </source>
</evidence>
<gene>
    <name evidence="10" type="primary">BnaA07g03090D</name>
    <name evidence="10" type="ORF">GSBRNA2T00047572001</name>
</gene>
<dbReference type="InterPro" id="IPR015496">
    <property type="entry name" value="Ubiquilin"/>
</dbReference>
<dbReference type="SMART" id="SM00727">
    <property type="entry name" value="STI1"/>
    <property type="match status" value="4"/>
</dbReference>
<feature type="compositionally biased region" description="Polar residues" evidence="7">
    <location>
        <begin position="283"/>
        <end position="310"/>
    </location>
</feature>
<evidence type="ECO:0000313" key="11">
    <source>
        <dbReference type="Proteomes" id="UP000028999"/>
    </source>
</evidence>
<comment type="subcellular location">
    <subcellularLocation>
        <location evidence="2">Cytoplasm</location>
    </subcellularLocation>
    <subcellularLocation>
        <location evidence="1">Nucleus</location>
    </subcellularLocation>
</comment>
<dbReference type="GO" id="GO:0005634">
    <property type="term" value="C:nucleus"/>
    <property type="evidence" value="ECO:0007669"/>
    <property type="project" value="UniProtKB-SubCell"/>
</dbReference>
<evidence type="ECO:0000256" key="7">
    <source>
        <dbReference type="SAM" id="MobiDB-lite"/>
    </source>
</evidence>
<dbReference type="GO" id="GO:0005829">
    <property type="term" value="C:cytosol"/>
    <property type="evidence" value="ECO:0000318"/>
    <property type="project" value="GO_Central"/>
</dbReference>
<dbReference type="PROSITE" id="PS50053">
    <property type="entry name" value="UBIQUITIN_2"/>
    <property type="match status" value="1"/>
</dbReference>
<dbReference type="SUPFAM" id="SSF46934">
    <property type="entry name" value="UBA-like"/>
    <property type="match status" value="1"/>
</dbReference>
<dbReference type="GO" id="GO:0031593">
    <property type="term" value="F:polyubiquitin modification-dependent protein binding"/>
    <property type="evidence" value="ECO:0000318"/>
    <property type="project" value="GO_Central"/>
</dbReference>
<feature type="compositionally biased region" description="Polar residues" evidence="7">
    <location>
        <begin position="323"/>
        <end position="337"/>
    </location>
</feature>
<dbReference type="FunFam" id="1.10.8.10:FF:000079">
    <property type="entry name" value="Ubiquitin family protein"/>
    <property type="match status" value="1"/>
</dbReference>
<evidence type="ECO:0000256" key="4">
    <source>
        <dbReference type="ARBA" id="ARBA00022737"/>
    </source>
</evidence>
<dbReference type="PROSITE" id="PS50030">
    <property type="entry name" value="UBA"/>
    <property type="match status" value="1"/>
</dbReference>
<protein>
    <submittedName>
        <fullName evidence="10">BnaA07g03090D protein</fullName>
    </submittedName>
</protein>
<dbReference type="Gene3D" id="3.10.20.90">
    <property type="entry name" value="Phosphatidylinositol 3-kinase Catalytic Subunit, Chain A, domain 1"/>
    <property type="match status" value="1"/>
</dbReference>
<proteinExistence type="predicted"/>
<dbReference type="FunFam" id="3.10.20.90:FF:000183">
    <property type="entry name" value="Ubiquitin domain-containing protein DSK2b"/>
    <property type="match status" value="1"/>
</dbReference>
<feature type="domain" description="UBA" evidence="8">
    <location>
        <begin position="489"/>
        <end position="533"/>
    </location>
</feature>
<dbReference type="GO" id="GO:0006511">
    <property type="term" value="P:ubiquitin-dependent protein catabolic process"/>
    <property type="evidence" value="ECO:0000318"/>
    <property type="project" value="GO_Central"/>
</dbReference>
<dbReference type="Gene3D" id="1.10.260.100">
    <property type="match status" value="1"/>
</dbReference>
<dbReference type="InterPro" id="IPR015940">
    <property type="entry name" value="UBA"/>
</dbReference>
<accession>A0A078H1P9</accession>
<dbReference type="InterPro" id="IPR029071">
    <property type="entry name" value="Ubiquitin-like_domsf"/>
</dbReference>
<dbReference type="OMA" id="EVRFQTQ"/>
<dbReference type="Proteomes" id="UP000028999">
    <property type="component" value="Unassembled WGS sequence"/>
</dbReference>
<evidence type="ECO:0000259" key="9">
    <source>
        <dbReference type="PROSITE" id="PS50053"/>
    </source>
</evidence>
<dbReference type="InterPro" id="IPR006636">
    <property type="entry name" value="STI1_HS-bd"/>
</dbReference>
<keyword evidence="5" id="KW-0539">Nucleus</keyword>
<feature type="region of interest" description="Disordered" evidence="7">
    <location>
        <begin position="281"/>
        <end position="360"/>
    </location>
</feature>
<comment type="function">
    <text evidence="6">Binds and presumably selects ubiquitin-conjugates for destruction. Prefers multiubiquitin chains rather than single ubiquitins, with a binding affinity for 'Lys-48'-linked ubiquitin chains. Acts as a ubiquitin receptor that associates with the 26S proteasomal docking subunit RPN10 for the indirect recognition of ubiquitinated substrates of ubiquitin/26S proteasome-mediated proteolysis (UPP).</text>
</comment>
<dbReference type="SUPFAM" id="SSF54236">
    <property type="entry name" value="Ubiquitin-like"/>
    <property type="match status" value="1"/>
</dbReference>
<dbReference type="Gene3D" id="1.10.8.10">
    <property type="entry name" value="DNA helicase RuvA subunit, C-terminal domain"/>
    <property type="match status" value="1"/>
</dbReference>
<dbReference type="Pfam" id="PF00240">
    <property type="entry name" value="ubiquitin"/>
    <property type="match status" value="1"/>
</dbReference>
<dbReference type="CDD" id="cd14399">
    <property type="entry name" value="UBA_PLICs"/>
    <property type="match status" value="1"/>
</dbReference>
<feature type="domain" description="Ubiquitin-like" evidence="9">
    <location>
        <begin position="16"/>
        <end position="85"/>
    </location>
</feature>
<dbReference type="PaxDb" id="3708-A0A078H1P9"/>
<dbReference type="Gramene" id="CDY31374">
    <property type="protein sequence ID" value="CDY31374"/>
    <property type="gene ID" value="GSBRNA2T00047572001"/>
</dbReference>
<dbReference type="EMBL" id="LK032271">
    <property type="protein sequence ID" value="CDY31374.1"/>
    <property type="molecule type" value="Genomic_DNA"/>
</dbReference>
<evidence type="ECO:0000256" key="3">
    <source>
        <dbReference type="ARBA" id="ARBA00022490"/>
    </source>
</evidence>
<dbReference type="CDD" id="cd16106">
    <property type="entry name" value="Ubl_Dsk2p_like"/>
    <property type="match status" value="1"/>
</dbReference>
<keyword evidence="11" id="KW-1185">Reference proteome</keyword>
<reference evidence="10 11" key="1">
    <citation type="journal article" date="2014" name="Science">
        <title>Plant genetics. Early allopolyploid evolution in the post-Neolithic Brassica napus oilseed genome.</title>
        <authorList>
            <person name="Chalhoub B."/>
            <person name="Denoeud F."/>
            <person name="Liu S."/>
            <person name="Parkin I.A."/>
            <person name="Tang H."/>
            <person name="Wang X."/>
            <person name="Chiquet J."/>
            <person name="Belcram H."/>
            <person name="Tong C."/>
            <person name="Samans B."/>
            <person name="Correa M."/>
            <person name="Da Silva C."/>
            <person name="Just J."/>
            <person name="Falentin C."/>
            <person name="Koh C.S."/>
            <person name="Le Clainche I."/>
            <person name="Bernard M."/>
            <person name="Bento P."/>
            <person name="Noel B."/>
            <person name="Labadie K."/>
            <person name="Alberti A."/>
            <person name="Charles M."/>
            <person name="Arnaud D."/>
            <person name="Guo H."/>
            <person name="Daviaud C."/>
            <person name="Alamery S."/>
            <person name="Jabbari K."/>
            <person name="Zhao M."/>
            <person name="Edger P.P."/>
            <person name="Chelaifa H."/>
            <person name="Tack D."/>
            <person name="Lassalle G."/>
            <person name="Mestiri I."/>
            <person name="Schnel N."/>
            <person name="Le Paslier M.C."/>
            <person name="Fan G."/>
            <person name="Renault V."/>
            <person name="Bayer P.E."/>
            <person name="Golicz A.A."/>
            <person name="Manoli S."/>
            <person name="Lee T.H."/>
            <person name="Thi V.H."/>
            <person name="Chalabi S."/>
            <person name="Hu Q."/>
            <person name="Fan C."/>
            <person name="Tollenaere R."/>
            <person name="Lu Y."/>
            <person name="Battail C."/>
            <person name="Shen J."/>
            <person name="Sidebottom C.H."/>
            <person name="Wang X."/>
            <person name="Canaguier A."/>
            <person name="Chauveau A."/>
            <person name="Berard A."/>
            <person name="Deniot G."/>
            <person name="Guan M."/>
            <person name="Liu Z."/>
            <person name="Sun F."/>
            <person name="Lim Y.P."/>
            <person name="Lyons E."/>
            <person name="Town C.D."/>
            <person name="Bancroft I."/>
            <person name="Wang X."/>
            <person name="Meng J."/>
            <person name="Ma J."/>
            <person name="Pires J.C."/>
            <person name="King G.J."/>
            <person name="Brunel D."/>
            <person name="Delourme R."/>
            <person name="Renard M."/>
            <person name="Aury J.M."/>
            <person name="Adams K.L."/>
            <person name="Batley J."/>
            <person name="Snowdon R.J."/>
            <person name="Tost J."/>
            <person name="Edwards D."/>
            <person name="Zhou Y."/>
            <person name="Hua W."/>
            <person name="Sharpe A.G."/>
            <person name="Paterson A.H."/>
            <person name="Guan C."/>
            <person name="Wincker P."/>
        </authorList>
    </citation>
    <scope>NUCLEOTIDE SEQUENCE [LARGE SCALE GENOMIC DNA]</scope>
    <source>
        <strain evidence="11">cv. Darmor-bzh</strain>
    </source>
</reference>
<feature type="compositionally biased region" description="Pro residues" evidence="7">
    <location>
        <begin position="92"/>
        <end position="106"/>
    </location>
</feature>
<feature type="region of interest" description="Disordered" evidence="7">
    <location>
        <begin position="85"/>
        <end position="114"/>
    </location>
</feature>
<dbReference type="InterPro" id="IPR000626">
    <property type="entry name" value="Ubiquitin-like_dom"/>
</dbReference>
<dbReference type="SMART" id="SM00165">
    <property type="entry name" value="UBA"/>
    <property type="match status" value="1"/>
</dbReference>
<keyword evidence="3" id="KW-0963">Cytoplasm</keyword>
<evidence type="ECO:0000256" key="1">
    <source>
        <dbReference type="ARBA" id="ARBA00004123"/>
    </source>
</evidence>
<dbReference type="AlphaFoldDB" id="A0A078H1P9"/>
<evidence type="ECO:0000256" key="5">
    <source>
        <dbReference type="ARBA" id="ARBA00023242"/>
    </source>
</evidence>
<keyword evidence="4" id="KW-0677">Repeat</keyword>